<dbReference type="EMBL" id="JAVREL010000005">
    <property type="protein sequence ID" value="MDT0343057.1"/>
    <property type="molecule type" value="Genomic_DNA"/>
</dbReference>
<accession>A0ABU2MN58</accession>
<evidence type="ECO:0000259" key="2">
    <source>
        <dbReference type="Pfam" id="PF04149"/>
    </source>
</evidence>
<keyword evidence="4" id="KW-1185">Reference proteome</keyword>
<dbReference type="RefSeq" id="WP_311704201.1">
    <property type="nucleotide sequence ID" value="NZ_JAVREL010000005.1"/>
</dbReference>
<name>A0ABU2MN58_9ACTN</name>
<protein>
    <submittedName>
        <fullName evidence="3">DUF397 domain-containing protein</fullName>
    </submittedName>
</protein>
<organism evidence="3 4">
    <name type="scientific">Streptomyces litchfieldiae</name>
    <dbReference type="NCBI Taxonomy" id="3075543"/>
    <lineage>
        <taxon>Bacteria</taxon>
        <taxon>Bacillati</taxon>
        <taxon>Actinomycetota</taxon>
        <taxon>Actinomycetes</taxon>
        <taxon>Kitasatosporales</taxon>
        <taxon>Streptomycetaceae</taxon>
        <taxon>Streptomyces</taxon>
    </lineage>
</organism>
<feature type="region of interest" description="Disordered" evidence="1">
    <location>
        <begin position="1"/>
        <end position="22"/>
    </location>
</feature>
<evidence type="ECO:0000256" key="1">
    <source>
        <dbReference type="SAM" id="MobiDB-lite"/>
    </source>
</evidence>
<evidence type="ECO:0000313" key="4">
    <source>
        <dbReference type="Proteomes" id="UP001183246"/>
    </source>
</evidence>
<gene>
    <name evidence="3" type="ORF">RM590_10570</name>
</gene>
<dbReference type="Proteomes" id="UP001183246">
    <property type="component" value="Unassembled WGS sequence"/>
</dbReference>
<dbReference type="Pfam" id="PF04149">
    <property type="entry name" value="DUF397"/>
    <property type="match status" value="1"/>
</dbReference>
<proteinExistence type="predicted"/>
<evidence type="ECO:0000313" key="3">
    <source>
        <dbReference type="EMBL" id="MDT0343057.1"/>
    </source>
</evidence>
<reference evidence="4" key="1">
    <citation type="submission" date="2023-07" db="EMBL/GenBank/DDBJ databases">
        <title>30 novel species of actinomycetes from the DSMZ collection.</title>
        <authorList>
            <person name="Nouioui I."/>
        </authorList>
    </citation>
    <scope>NUCLEOTIDE SEQUENCE [LARGE SCALE GENOMIC DNA]</scope>
    <source>
        <strain evidence="4">DSM 44938</strain>
    </source>
</reference>
<dbReference type="InterPro" id="IPR007278">
    <property type="entry name" value="DUF397"/>
</dbReference>
<sequence length="74" mass="7596">MNAGHGPDLTAAEWTKSSFSGGDGGQCVEFSRTFARAGVVPVRDSKIPADGVLVFGLDGWSGFVAAVKRGELPG</sequence>
<comment type="caution">
    <text evidence="3">The sequence shown here is derived from an EMBL/GenBank/DDBJ whole genome shotgun (WGS) entry which is preliminary data.</text>
</comment>
<feature type="domain" description="DUF397" evidence="2">
    <location>
        <begin position="12"/>
        <end position="68"/>
    </location>
</feature>